<proteinExistence type="inferred from homology"/>
<dbReference type="GO" id="GO:1901982">
    <property type="term" value="F:maltose binding"/>
    <property type="evidence" value="ECO:0007669"/>
    <property type="project" value="TreeGrafter"/>
</dbReference>
<dbReference type="AlphaFoldDB" id="A0A1F6FPH0"/>
<evidence type="ECO:0000313" key="5">
    <source>
        <dbReference type="Proteomes" id="UP000179230"/>
    </source>
</evidence>
<name>A0A1F6FPH0_9BACT</name>
<reference evidence="4 5" key="1">
    <citation type="journal article" date="2016" name="Nat. Commun.">
        <title>Thousands of microbial genomes shed light on interconnected biogeochemical processes in an aquifer system.</title>
        <authorList>
            <person name="Anantharaman K."/>
            <person name="Brown C.T."/>
            <person name="Hug L.A."/>
            <person name="Sharon I."/>
            <person name="Castelle C.J."/>
            <person name="Probst A.J."/>
            <person name="Thomas B.C."/>
            <person name="Singh A."/>
            <person name="Wilkins M.J."/>
            <person name="Karaoz U."/>
            <person name="Brodie E.L."/>
            <person name="Williams K.H."/>
            <person name="Hubbard S.S."/>
            <person name="Banfield J.F."/>
        </authorList>
    </citation>
    <scope>NUCLEOTIDE SEQUENCE [LARGE SCALE GENOMIC DNA]</scope>
</reference>
<accession>A0A1F6FPH0</accession>
<dbReference type="SUPFAM" id="SSF53850">
    <property type="entry name" value="Periplasmic binding protein-like II"/>
    <property type="match status" value="1"/>
</dbReference>
<gene>
    <name evidence="4" type="ORF">A2592_03475</name>
</gene>
<comment type="similarity">
    <text evidence="1">Belongs to the bacterial solute-binding protein 1 family.</text>
</comment>
<evidence type="ECO:0000313" key="4">
    <source>
        <dbReference type="EMBL" id="OGG87750.1"/>
    </source>
</evidence>
<dbReference type="GO" id="GO:0042956">
    <property type="term" value="P:maltodextrin transmembrane transport"/>
    <property type="evidence" value="ECO:0007669"/>
    <property type="project" value="TreeGrafter"/>
</dbReference>
<evidence type="ECO:0000256" key="1">
    <source>
        <dbReference type="ARBA" id="ARBA00008520"/>
    </source>
</evidence>
<keyword evidence="2" id="KW-0813">Transport</keyword>
<dbReference type="GO" id="GO:0015768">
    <property type="term" value="P:maltose transport"/>
    <property type="evidence" value="ECO:0007669"/>
    <property type="project" value="TreeGrafter"/>
</dbReference>
<dbReference type="Gene3D" id="3.40.190.10">
    <property type="entry name" value="Periplasmic binding protein-like II"/>
    <property type="match status" value="1"/>
</dbReference>
<dbReference type="PANTHER" id="PTHR30061:SF50">
    <property type="entry name" value="MALTOSE_MALTODEXTRIN-BINDING PERIPLASMIC PROTEIN"/>
    <property type="match status" value="1"/>
</dbReference>
<comment type="caution">
    <text evidence="4">The sequence shown here is derived from an EMBL/GenBank/DDBJ whole genome shotgun (WGS) entry which is preliminary data.</text>
</comment>
<dbReference type="PANTHER" id="PTHR30061">
    <property type="entry name" value="MALTOSE-BINDING PERIPLASMIC PROTEIN"/>
    <property type="match status" value="1"/>
</dbReference>
<keyword evidence="3" id="KW-0732">Signal</keyword>
<dbReference type="GO" id="GO:0055052">
    <property type="term" value="C:ATP-binding cassette (ABC) transporter complex, substrate-binding subunit-containing"/>
    <property type="evidence" value="ECO:0007669"/>
    <property type="project" value="TreeGrafter"/>
</dbReference>
<protein>
    <recommendedName>
        <fullName evidence="6">Sugar ABC transporter substrate-binding protein</fullName>
    </recommendedName>
</protein>
<sequence length="433" mass="47985">MKLRPFELALIAIFGALGLIALALLSTYKPNPDTTAVSLGSSVTIWGTVDKNAFQQMLRPLVEATPAYSVVSYEQKDPSTFDDELLNALADGIGPDILFLSHEQLVQYRTKIQPFSYTQFPLPDFQNRYIDGTEIFAMNDGVYAFPAVVDPLVMYWNRDILSTYNFITPPATWETVVNETVPTLVKRDFDKTIIRSPLAFGEYRNVTNGFGIISMLLLQGGSKLVMEENDTYKLYLNQSRSGAGQPFESAVTFYTNFASPSNPLYSWNRAQPNDRLQFLSEDLVLYFGKGSEASSLATQNPNLNFAMAEVPQGAIATIRRTYGTFYGYALLRSSRNSAGAQIVMQELGSVANVEALANALQMAPTYRSSLSTGSNDQYGRIIYSSATVARGWLSPKPTITNDIFTQMVEDVLANRHRPGEAANDAVGRLREVY</sequence>
<dbReference type="Proteomes" id="UP000179230">
    <property type="component" value="Unassembled WGS sequence"/>
</dbReference>
<evidence type="ECO:0000256" key="2">
    <source>
        <dbReference type="ARBA" id="ARBA00022448"/>
    </source>
</evidence>
<evidence type="ECO:0000256" key="3">
    <source>
        <dbReference type="ARBA" id="ARBA00022729"/>
    </source>
</evidence>
<dbReference type="EMBL" id="MFMT01000042">
    <property type="protein sequence ID" value="OGG87750.1"/>
    <property type="molecule type" value="Genomic_DNA"/>
</dbReference>
<organism evidence="4 5">
    <name type="scientific">Candidatus Kaiserbacteria bacterium RIFOXYD1_FULL_42_15</name>
    <dbReference type="NCBI Taxonomy" id="1798532"/>
    <lineage>
        <taxon>Bacteria</taxon>
        <taxon>Candidatus Kaiseribacteriota</taxon>
    </lineage>
</organism>
<evidence type="ECO:0008006" key="6">
    <source>
        <dbReference type="Google" id="ProtNLM"/>
    </source>
</evidence>